<keyword evidence="3" id="KW-1185">Reference proteome</keyword>
<evidence type="ECO:0000313" key="2">
    <source>
        <dbReference type="EMBL" id="PVD36401.1"/>
    </source>
</evidence>
<feature type="signal peptide" evidence="1">
    <location>
        <begin position="1"/>
        <end position="17"/>
    </location>
</feature>
<proteinExistence type="predicted"/>
<dbReference type="EMBL" id="PZQS01000002">
    <property type="protein sequence ID" value="PVD36401.1"/>
    <property type="molecule type" value="Genomic_DNA"/>
</dbReference>
<evidence type="ECO:0000256" key="1">
    <source>
        <dbReference type="SAM" id="SignalP"/>
    </source>
</evidence>
<feature type="chain" id="PRO_5015712989" evidence="1">
    <location>
        <begin position="18"/>
        <end position="312"/>
    </location>
</feature>
<dbReference type="AlphaFoldDB" id="A0A2T7PSJ6"/>
<dbReference type="OrthoDB" id="6151625at2759"/>
<protein>
    <submittedName>
        <fullName evidence="2">Uncharacterized protein</fullName>
    </submittedName>
</protein>
<comment type="caution">
    <text evidence="2">The sequence shown here is derived from an EMBL/GenBank/DDBJ whole genome shotgun (WGS) entry which is preliminary data.</text>
</comment>
<organism evidence="2 3">
    <name type="scientific">Pomacea canaliculata</name>
    <name type="common">Golden apple snail</name>
    <dbReference type="NCBI Taxonomy" id="400727"/>
    <lineage>
        <taxon>Eukaryota</taxon>
        <taxon>Metazoa</taxon>
        <taxon>Spiralia</taxon>
        <taxon>Lophotrochozoa</taxon>
        <taxon>Mollusca</taxon>
        <taxon>Gastropoda</taxon>
        <taxon>Caenogastropoda</taxon>
        <taxon>Architaenioglossa</taxon>
        <taxon>Ampullarioidea</taxon>
        <taxon>Ampullariidae</taxon>
        <taxon>Pomacea</taxon>
    </lineage>
</organism>
<accession>A0A2T7PSJ6</accession>
<sequence length="312" mass="31487">MLRLLTAASCLVAVSMAVPWGARMTNPVNQMMSSPFRGGGMMGAMASFLMPDGTALQFAGKNLEQICYEAYVKTRGTDGLSDAMRTATQFMVSSPGAVGAGANRQWQCLFNFATGNGRSAAGAPNVIGDYFDTAMETPGIINPCHNPYCGEGNMTPFEMLRRMMVPGGMMPGTGSMLGGFGTMPKPVGGNPLNAVGASGAAGGAPAVPSMDAIFQAFGGANQAASQPAPTNSFINALASAAQLPLNPSNNTPAGGNASAPAVPAADAAAAGSSGAAKSPFTPQSLAQLAQIMAKMQTANQPSSSNSSRTLCP</sequence>
<reference evidence="2 3" key="1">
    <citation type="submission" date="2018-04" db="EMBL/GenBank/DDBJ databases">
        <title>The genome of golden apple snail Pomacea canaliculata provides insight into stress tolerance and invasive adaptation.</title>
        <authorList>
            <person name="Liu C."/>
            <person name="Liu B."/>
            <person name="Ren Y."/>
            <person name="Zhang Y."/>
            <person name="Wang H."/>
            <person name="Li S."/>
            <person name="Jiang F."/>
            <person name="Yin L."/>
            <person name="Zhang G."/>
            <person name="Qian W."/>
            <person name="Fan W."/>
        </authorList>
    </citation>
    <scope>NUCLEOTIDE SEQUENCE [LARGE SCALE GENOMIC DNA]</scope>
    <source>
        <strain evidence="2">SZHN2017</strain>
        <tissue evidence="2">Muscle</tissue>
    </source>
</reference>
<name>A0A2T7PSJ6_POMCA</name>
<evidence type="ECO:0000313" key="3">
    <source>
        <dbReference type="Proteomes" id="UP000245119"/>
    </source>
</evidence>
<gene>
    <name evidence="2" type="ORF">C0Q70_03384</name>
</gene>
<keyword evidence="1" id="KW-0732">Signal</keyword>
<dbReference type="Proteomes" id="UP000245119">
    <property type="component" value="Linkage Group LG2"/>
</dbReference>